<dbReference type="RefSeq" id="WP_185664449.1">
    <property type="nucleotide sequence ID" value="NZ_JACLAW010000008.1"/>
</dbReference>
<name>A0A7X1KMB8_9SPHN</name>
<reference evidence="1 2" key="1">
    <citation type="submission" date="2020-08" db="EMBL/GenBank/DDBJ databases">
        <title>The genome sequence of type strain Novosphingobium flavum NBRC 111647.</title>
        <authorList>
            <person name="Liu Y."/>
        </authorList>
    </citation>
    <scope>NUCLEOTIDE SEQUENCE [LARGE SCALE GENOMIC DNA]</scope>
    <source>
        <strain evidence="1 2">NBRC 111647</strain>
    </source>
</reference>
<evidence type="ECO:0008006" key="3">
    <source>
        <dbReference type="Google" id="ProtNLM"/>
    </source>
</evidence>
<dbReference type="AlphaFoldDB" id="A0A7X1KMB8"/>
<dbReference type="EMBL" id="JACLAW010000008">
    <property type="protein sequence ID" value="MBC2666150.1"/>
    <property type="molecule type" value="Genomic_DNA"/>
</dbReference>
<dbReference type="Proteomes" id="UP000566813">
    <property type="component" value="Unassembled WGS sequence"/>
</dbReference>
<organism evidence="1 2">
    <name type="scientific">Novosphingobium flavum</name>
    <dbReference type="NCBI Taxonomy" id="1778672"/>
    <lineage>
        <taxon>Bacteria</taxon>
        <taxon>Pseudomonadati</taxon>
        <taxon>Pseudomonadota</taxon>
        <taxon>Alphaproteobacteria</taxon>
        <taxon>Sphingomonadales</taxon>
        <taxon>Sphingomonadaceae</taxon>
        <taxon>Novosphingobium</taxon>
    </lineage>
</organism>
<keyword evidence="2" id="KW-1185">Reference proteome</keyword>
<protein>
    <recommendedName>
        <fullName evidence="3">Transposase</fullName>
    </recommendedName>
</protein>
<evidence type="ECO:0000313" key="2">
    <source>
        <dbReference type="Proteomes" id="UP000566813"/>
    </source>
</evidence>
<accession>A0A7X1KMB8</accession>
<sequence>MRSSWSRDVLARRIDRCYLIAARTKIADKRERYIGLARDYRAQLANPVLRAPAA</sequence>
<evidence type="ECO:0000313" key="1">
    <source>
        <dbReference type="EMBL" id="MBC2666150.1"/>
    </source>
</evidence>
<gene>
    <name evidence="1" type="ORF">H7F51_11535</name>
</gene>
<proteinExistence type="predicted"/>
<comment type="caution">
    <text evidence="1">The sequence shown here is derived from an EMBL/GenBank/DDBJ whole genome shotgun (WGS) entry which is preliminary data.</text>
</comment>